<dbReference type="Pfam" id="PF06690">
    <property type="entry name" value="HcgC"/>
    <property type="match status" value="1"/>
</dbReference>
<accession>A0A644SUA5</accession>
<gene>
    <name evidence="1" type="ORF">SDC9_03747</name>
</gene>
<dbReference type="InterPro" id="IPR036291">
    <property type="entry name" value="NAD(P)-bd_dom_sf"/>
</dbReference>
<name>A0A644SUA5_9ZZZZ</name>
<comment type="caution">
    <text evidence="1">The sequence shown here is derived from an EMBL/GenBank/DDBJ whole genome shotgun (WGS) entry which is preliminary data.</text>
</comment>
<proteinExistence type="predicted"/>
<dbReference type="AlphaFoldDB" id="A0A644SUA5"/>
<dbReference type="EMBL" id="VSSQ01000006">
    <property type="protein sequence ID" value="MPL58216.1"/>
    <property type="molecule type" value="Genomic_DNA"/>
</dbReference>
<dbReference type="SUPFAM" id="SSF51735">
    <property type="entry name" value="NAD(P)-binding Rossmann-fold domains"/>
    <property type="match status" value="1"/>
</dbReference>
<protein>
    <submittedName>
        <fullName evidence="1">Uncharacterized protein</fullName>
    </submittedName>
</protein>
<organism evidence="1">
    <name type="scientific">bioreactor metagenome</name>
    <dbReference type="NCBI Taxonomy" id="1076179"/>
    <lineage>
        <taxon>unclassified sequences</taxon>
        <taxon>metagenomes</taxon>
        <taxon>ecological metagenomes</taxon>
    </lineage>
</organism>
<sequence length="320" mass="36583">MVYFLYNIPHHHQKILILSIYLQLAIYTVDKLKEKNKKIEYETGITSEVYTIKSNMRILDILNIIIQKKSLAIFKWVKKLEKEHEIKINDVKIVGGYLTGLGIAKMLNNKYNVTVIDIYPHIEKLIDNYEINALPEDIENGEKEKHNPNKENNKINFSQDLSLLNGSDLIIDTTGLGGISPEQSSKITTKAFLIEDPVAEDNDILIKNKNNINERLININSENKAILKTKGLNTKTSGTMTFTIDVLSKSIAECIKKEGVLYSVAEMTFFEEIIFKKKNLKMFFEIINSEALTVSTIKFFNVDEVINSYLSKINSSIQIK</sequence>
<dbReference type="InterPro" id="IPR009573">
    <property type="entry name" value="HcgC"/>
</dbReference>
<evidence type="ECO:0000313" key="1">
    <source>
        <dbReference type="EMBL" id="MPL58216.1"/>
    </source>
</evidence>
<reference evidence="1" key="1">
    <citation type="submission" date="2019-08" db="EMBL/GenBank/DDBJ databases">
        <authorList>
            <person name="Kucharzyk K."/>
            <person name="Murdoch R.W."/>
            <person name="Higgins S."/>
            <person name="Loffler F."/>
        </authorList>
    </citation>
    <scope>NUCLEOTIDE SEQUENCE</scope>
</reference>